<evidence type="ECO:0000256" key="5">
    <source>
        <dbReference type="SAM" id="Phobius"/>
    </source>
</evidence>
<keyword evidence="8" id="KW-1185">Reference proteome</keyword>
<dbReference type="HOGENOM" id="CLU_027422_0_0_11"/>
<reference evidence="7 8" key="1">
    <citation type="submission" date="2012-06" db="EMBL/GenBank/DDBJ databases">
        <title>Complete sequence of chromosome of Mycobacterium chubuense NBB4.</title>
        <authorList>
            <consortium name="US DOE Joint Genome Institute"/>
            <person name="Lucas S."/>
            <person name="Han J."/>
            <person name="Lapidus A."/>
            <person name="Cheng J.-F."/>
            <person name="Goodwin L."/>
            <person name="Pitluck S."/>
            <person name="Peters L."/>
            <person name="Mikhailova N."/>
            <person name="Teshima H."/>
            <person name="Detter J.C."/>
            <person name="Han C."/>
            <person name="Tapia R."/>
            <person name="Land M."/>
            <person name="Hauser L."/>
            <person name="Kyrpides N."/>
            <person name="Ivanova N."/>
            <person name="Pagani I."/>
            <person name="Mattes T."/>
            <person name="Holmes A."/>
            <person name="Rutledge P."/>
            <person name="Paulsen I."/>
            <person name="Coleman N."/>
            <person name="Woyke T."/>
        </authorList>
    </citation>
    <scope>NUCLEOTIDE SEQUENCE [LARGE SCALE GENOMIC DNA]</scope>
    <source>
        <strain evidence="7 8">NBB4</strain>
    </source>
</reference>
<feature type="transmembrane region" description="Helical" evidence="5">
    <location>
        <begin position="401"/>
        <end position="422"/>
    </location>
</feature>
<feature type="transmembrane region" description="Helical" evidence="5">
    <location>
        <begin position="371"/>
        <end position="389"/>
    </location>
</feature>
<evidence type="ECO:0000259" key="6">
    <source>
        <dbReference type="Pfam" id="PF13515"/>
    </source>
</evidence>
<feature type="transmembrane region" description="Helical" evidence="5">
    <location>
        <begin position="66"/>
        <end position="86"/>
    </location>
</feature>
<dbReference type="PATRIC" id="fig|710421.3.peg.434"/>
<organism evidence="7 8">
    <name type="scientific">Mycolicibacterium chubuense (strain NBB4)</name>
    <name type="common">Mycobacterium chubuense</name>
    <dbReference type="NCBI Taxonomy" id="710421"/>
    <lineage>
        <taxon>Bacteria</taxon>
        <taxon>Bacillati</taxon>
        <taxon>Actinomycetota</taxon>
        <taxon>Actinomycetes</taxon>
        <taxon>Mycobacteriales</taxon>
        <taxon>Mycobacteriaceae</taxon>
        <taxon>Mycolicibacterium</taxon>
    </lineage>
</organism>
<dbReference type="eggNOG" id="COG1289">
    <property type="taxonomic scope" value="Bacteria"/>
</dbReference>
<keyword evidence="4 5" id="KW-0472">Membrane</keyword>
<feature type="transmembrane region" description="Helical" evidence="5">
    <location>
        <begin position="6"/>
        <end position="29"/>
    </location>
</feature>
<sequence length="522" mass="53917">MSSAIPVLVGGAAGNPGAGLIATLGAFTSRYGIGRPYLSRGLQLAVVAAALAGAVALGAWASAIAWLGVLTVSAVAVTAVWLCNALAVGPPGAYVFVVACAAGIGVSASHLLPWQIALLVLAGGAVAWTLQMLGATTGFRRPERAAVTTAATAVAGFIEAIGTSAQDDARRRAAVALHAAWKTLVHQQPVAAPPRSVLHRLHAANHAVHVVFADAMAAAAAGVPPEPGSAELVRRLGALDVAPESVAARDADRLPPTRPPTSSLLRQALLPGSHTRRVMVRVAIGVPLAGAAAVALGVDRAYWAMATAVLVLHQGTHLSGTLRRGAERLLGTWIGLGLAAVIIVVHPRGVLLALVLALLQFAIEMLVTRNYTLASMFITATALTIASGTRDLSAAEAGHLLLARGVDTLIGCAVGLAVYLLLADRQEADRLVDALARTHSAADAAADHLDRREATSLAARTARRDLQRATLDLLDAYEAARHGQRDQRASAAQLLPEVMAAEQRSYRTIAALWAVDAAPRRR</sequence>
<dbReference type="Proteomes" id="UP000006057">
    <property type="component" value="Chromosome"/>
</dbReference>
<keyword evidence="3 5" id="KW-1133">Transmembrane helix</keyword>
<evidence type="ECO:0000313" key="8">
    <source>
        <dbReference type="Proteomes" id="UP000006057"/>
    </source>
</evidence>
<dbReference type="EMBL" id="CP003053">
    <property type="protein sequence ID" value="AFM15261.1"/>
    <property type="molecule type" value="Genomic_DNA"/>
</dbReference>
<evidence type="ECO:0000256" key="2">
    <source>
        <dbReference type="ARBA" id="ARBA00022692"/>
    </source>
</evidence>
<dbReference type="Pfam" id="PF13515">
    <property type="entry name" value="FUSC_2"/>
    <property type="match status" value="1"/>
</dbReference>
<accession>I4BDA4</accession>
<dbReference type="STRING" id="710421.Mycch_0441"/>
<evidence type="ECO:0000313" key="7">
    <source>
        <dbReference type="EMBL" id="AFM15261.1"/>
    </source>
</evidence>
<dbReference type="KEGG" id="mcb:Mycch_0441"/>
<evidence type="ECO:0000256" key="4">
    <source>
        <dbReference type="ARBA" id="ARBA00023136"/>
    </source>
</evidence>
<feature type="domain" description="Integral membrane bound transporter" evidence="6">
    <location>
        <begin position="288"/>
        <end position="418"/>
    </location>
</feature>
<name>I4BDA4_MYCCN</name>
<feature type="transmembrane region" description="Helical" evidence="5">
    <location>
        <begin position="93"/>
        <end position="110"/>
    </location>
</feature>
<feature type="transmembrane region" description="Helical" evidence="5">
    <location>
        <begin position="41"/>
        <end position="60"/>
    </location>
</feature>
<dbReference type="AlphaFoldDB" id="I4BDA4"/>
<proteinExistence type="predicted"/>
<feature type="transmembrane region" description="Helical" evidence="5">
    <location>
        <begin position="116"/>
        <end position="135"/>
    </location>
</feature>
<feature type="transmembrane region" description="Helical" evidence="5">
    <location>
        <begin position="333"/>
        <end position="359"/>
    </location>
</feature>
<keyword evidence="2 5" id="KW-0812">Transmembrane</keyword>
<evidence type="ECO:0000256" key="3">
    <source>
        <dbReference type="ARBA" id="ARBA00022989"/>
    </source>
</evidence>
<evidence type="ECO:0000256" key="1">
    <source>
        <dbReference type="ARBA" id="ARBA00004141"/>
    </source>
</evidence>
<dbReference type="InterPro" id="IPR049453">
    <property type="entry name" value="Memb_transporter_dom"/>
</dbReference>
<protein>
    <submittedName>
        <fullName evidence="7">Putative membrane protein</fullName>
    </submittedName>
</protein>
<gene>
    <name evidence="7" type="ordered locus">Mycch_0441</name>
</gene>
<dbReference type="GO" id="GO:0016020">
    <property type="term" value="C:membrane"/>
    <property type="evidence" value="ECO:0007669"/>
    <property type="project" value="UniProtKB-SubCell"/>
</dbReference>
<feature type="transmembrane region" description="Helical" evidence="5">
    <location>
        <begin position="278"/>
        <end position="298"/>
    </location>
</feature>
<comment type="subcellular location">
    <subcellularLocation>
        <location evidence="1">Membrane</location>
        <topology evidence="1">Multi-pass membrane protein</topology>
    </subcellularLocation>
</comment>